<feature type="transmembrane region" description="Helical" evidence="8">
    <location>
        <begin position="23"/>
        <end position="40"/>
    </location>
</feature>
<evidence type="ECO:0000256" key="3">
    <source>
        <dbReference type="ARBA" id="ARBA00022448"/>
    </source>
</evidence>
<evidence type="ECO:0000256" key="8">
    <source>
        <dbReference type="SAM" id="Phobius"/>
    </source>
</evidence>
<feature type="transmembrane region" description="Helical" evidence="8">
    <location>
        <begin position="201"/>
        <end position="221"/>
    </location>
</feature>
<comment type="caution">
    <text evidence="9">The sequence shown here is derived from an EMBL/GenBank/DDBJ whole genome shotgun (WGS) entry which is preliminary data.</text>
</comment>
<dbReference type="InterPro" id="IPR000522">
    <property type="entry name" value="ABC_transptr_permease_BtuC"/>
</dbReference>
<keyword evidence="4" id="KW-1003">Cell membrane</keyword>
<keyword evidence="5 8" id="KW-0812">Transmembrane</keyword>
<keyword evidence="7 8" id="KW-0472">Membrane</keyword>
<proteinExistence type="inferred from homology"/>
<feature type="transmembrane region" description="Helical" evidence="8">
    <location>
        <begin position="315"/>
        <end position="336"/>
    </location>
</feature>
<accession>A0ABV9LTJ7</accession>
<evidence type="ECO:0000256" key="4">
    <source>
        <dbReference type="ARBA" id="ARBA00022475"/>
    </source>
</evidence>
<feature type="transmembrane region" description="Helical" evidence="8">
    <location>
        <begin position="129"/>
        <end position="149"/>
    </location>
</feature>
<comment type="subcellular location">
    <subcellularLocation>
        <location evidence="1">Cell membrane</location>
        <topology evidence="1">Multi-pass membrane protein</topology>
    </subcellularLocation>
</comment>
<dbReference type="SUPFAM" id="SSF81345">
    <property type="entry name" value="ABC transporter involved in vitamin B12 uptake, BtuC"/>
    <property type="match status" value="1"/>
</dbReference>
<gene>
    <name evidence="9" type="ORF">ACFO4O_02015</name>
</gene>
<evidence type="ECO:0000313" key="10">
    <source>
        <dbReference type="Proteomes" id="UP001595897"/>
    </source>
</evidence>
<evidence type="ECO:0000256" key="2">
    <source>
        <dbReference type="ARBA" id="ARBA00007935"/>
    </source>
</evidence>
<comment type="similarity">
    <text evidence="2">Belongs to the binding-protein-dependent transport system permease family. FecCD subfamily.</text>
</comment>
<evidence type="ECO:0000256" key="6">
    <source>
        <dbReference type="ARBA" id="ARBA00022989"/>
    </source>
</evidence>
<dbReference type="CDD" id="cd06550">
    <property type="entry name" value="TM_ABC_iron-siderophores_like"/>
    <property type="match status" value="1"/>
</dbReference>
<dbReference type="Pfam" id="PF01032">
    <property type="entry name" value="FecCD"/>
    <property type="match status" value="1"/>
</dbReference>
<keyword evidence="6 8" id="KW-1133">Transmembrane helix</keyword>
<protein>
    <submittedName>
        <fullName evidence="9">FecCD family ABC transporter permease</fullName>
    </submittedName>
</protein>
<dbReference type="PANTHER" id="PTHR30472:SF25">
    <property type="entry name" value="ABC TRANSPORTER PERMEASE PROTEIN MJ0876-RELATED"/>
    <property type="match status" value="1"/>
</dbReference>
<keyword evidence="3" id="KW-0813">Transport</keyword>
<dbReference type="PANTHER" id="PTHR30472">
    <property type="entry name" value="FERRIC ENTEROBACTIN TRANSPORT SYSTEM PERMEASE PROTEIN"/>
    <property type="match status" value="1"/>
</dbReference>
<dbReference type="EMBL" id="JBHSGU010000002">
    <property type="protein sequence ID" value="MFC4698935.1"/>
    <property type="molecule type" value="Genomic_DNA"/>
</dbReference>
<sequence>MIADALKLVPASLTKHSGNNRMVLAYVLALISLCAVFLIPPDFAFSELEAHILLQLKLPVLLTAVMVGLAIGAASACLQVLLNNPLADPGIIGISSGASLMAAAFILLAGTPFGLAIGLDSLTAYSINVLPLLCFVGAFGSSLLIFILARAMGGAVSAVILAGIAISTACSAVIAWMFLVAPPSQLQSLTFWLMGSFNNTTWGSLSIAIPVVTICLCGVMLNARRLNLLYLGEQNAALAGLDTRRFQTWSLVAVALLVGVSVSLAGSIAFLGLLVPHFVRRVHGNNNALVLPLSAILGACVMVLCALVNTHLTTMTLPISMLTASIGAPLFIYVMIKGAPKFQS</sequence>
<feature type="transmembrane region" description="Helical" evidence="8">
    <location>
        <begin position="156"/>
        <end position="181"/>
    </location>
</feature>
<organism evidence="9 10">
    <name type="scientific">Glaciecola siphonariae</name>
    <dbReference type="NCBI Taxonomy" id="521012"/>
    <lineage>
        <taxon>Bacteria</taxon>
        <taxon>Pseudomonadati</taxon>
        <taxon>Pseudomonadota</taxon>
        <taxon>Gammaproteobacteria</taxon>
        <taxon>Alteromonadales</taxon>
        <taxon>Alteromonadaceae</taxon>
        <taxon>Glaciecola</taxon>
    </lineage>
</organism>
<evidence type="ECO:0000313" key="9">
    <source>
        <dbReference type="EMBL" id="MFC4698935.1"/>
    </source>
</evidence>
<dbReference type="InterPro" id="IPR037294">
    <property type="entry name" value="ABC_BtuC-like"/>
</dbReference>
<evidence type="ECO:0000256" key="1">
    <source>
        <dbReference type="ARBA" id="ARBA00004651"/>
    </source>
</evidence>
<feature type="transmembrane region" description="Helical" evidence="8">
    <location>
        <begin position="251"/>
        <end position="275"/>
    </location>
</feature>
<reference evidence="10" key="1">
    <citation type="journal article" date="2019" name="Int. J. Syst. Evol. Microbiol.">
        <title>The Global Catalogue of Microorganisms (GCM) 10K type strain sequencing project: providing services to taxonomists for standard genome sequencing and annotation.</title>
        <authorList>
            <consortium name="The Broad Institute Genomics Platform"/>
            <consortium name="The Broad Institute Genome Sequencing Center for Infectious Disease"/>
            <person name="Wu L."/>
            <person name="Ma J."/>
        </authorList>
    </citation>
    <scope>NUCLEOTIDE SEQUENCE [LARGE SCALE GENOMIC DNA]</scope>
    <source>
        <strain evidence="10">KACC 12507</strain>
    </source>
</reference>
<keyword evidence="10" id="KW-1185">Reference proteome</keyword>
<dbReference type="RefSeq" id="WP_382405626.1">
    <property type="nucleotide sequence ID" value="NZ_JBHSGU010000002.1"/>
</dbReference>
<feature type="transmembrane region" description="Helical" evidence="8">
    <location>
        <begin position="60"/>
        <end position="82"/>
    </location>
</feature>
<dbReference type="Proteomes" id="UP001595897">
    <property type="component" value="Unassembled WGS sequence"/>
</dbReference>
<dbReference type="Gene3D" id="1.10.3470.10">
    <property type="entry name" value="ABC transporter involved in vitamin B12 uptake, BtuC"/>
    <property type="match status" value="1"/>
</dbReference>
<feature type="transmembrane region" description="Helical" evidence="8">
    <location>
        <begin position="94"/>
        <end position="117"/>
    </location>
</feature>
<evidence type="ECO:0000256" key="5">
    <source>
        <dbReference type="ARBA" id="ARBA00022692"/>
    </source>
</evidence>
<evidence type="ECO:0000256" key="7">
    <source>
        <dbReference type="ARBA" id="ARBA00023136"/>
    </source>
</evidence>
<feature type="transmembrane region" description="Helical" evidence="8">
    <location>
        <begin position="287"/>
        <end position="308"/>
    </location>
</feature>
<name>A0ABV9LTJ7_9ALTE</name>